<evidence type="ECO:0000313" key="8">
    <source>
        <dbReference type="Proteomes" id="UP000758652"/>
    </source>
</evidence>
<dbReference type="RefSeq" id="WP_226395088.1">
    <property type="nucleotide sequence ID" value="NZ_JADCKL010000007.1"/>
</dbReference>
<feature type="domain" description="Sensor histidine kinase NatK-like C-terminal" evidence="5">
    <location>
        <begin position="315"/>
        <end position="406"/>
    </location>
</feature>
<keyword evidence="3" id="KW-0418">Kinase</keyword>
<dbReference type="InterPro" id="IPR016120">
    <property type="entry name" value="Sig_transdc_His_kin_SpoOB"/>
</dbReference>
<feature type="transmembrane region" description="Helical" evidence="4">
    <location>
        <begin position="162"/>
        <end position="178"/>
    </location>
</feature>
<dbReference type="PANTHER" id="PTHR40448:SF1">
    <property type="entry name" value="TWO-COMPONENT SENSOR HISTIDINE KINASE"/>
    <property type="match status" value="1"/>
</dbReference>
<feature type="transmembrane region" description="Helical" evidence="4">
    <location>
        <begin position="184"/>
        <end position="206"/>
    </location>
</feature>
<evidence type="ECO:0000259" key="5">
    <source>
        <dbReference type="Pfam" id="PF14501"/>
    </source>
</evidence>
<accession>A0ABR9RKU7</accession>
<dbReference type="InterPro" id="IPR036890">
    <property type="entry name" value="HATPase_C_sf"/>
</dbReference>
<dbReference type="SUPFAM" id="SSF55890">
    <property type="entry name" value="Sporulation response regulatory protein Spo0B"/>
    <property type="match status" value="1"/>
</dbReference>
<keyword evidence="4" id="KW-0472">Membrane</keyword>
<protein>
    <submittedName>
        <fullName evidence="7">GHKL domain-containing protein</fullName>
    </submittedName>
</protein>
<keyword evidence="4" id="KW-0812">Transmembrane</keyword>
<evidence type="ECO:0000256" key="4">
    <source>
        <dbReference type="SAM" id="Phobius"/>
    </source>
</evidence>
<feature type="domain" description="SpoOB alpha-helical" evidence="6">
    <location>
        <begin position="216"/>
        <end position="272"/>
    </location>
</feature>
<reference evidence="7 8" key="1">
    <citation type="submission" date="2020-10" db="EMBL/GenBank/DDBJ databases">
        <title>ChiBAC.</title>
        <authorList>
            <person name="Zenner C."/>
            <person name="Hitch T.C.A."/>
            <person name="Clavel T."/>
        </authorList>
    </citation>
    <scope>NUCLEOTIDE SEQUENCE [LARGE SCALE GENOMIC DNA]</scope>
    <source>
        <strain evidence="7 8">DSM 108991</strain>
    </source>
</reference>
<dbReference type="Proteomes" id="UP000758652">
    <property type="component" value="Unassembled WGS sequence"/>
</dbReference>
<evidence type="ECO:0000256" key="3">
    <source>
        <dbReference type="ARBA" id="ARBA00022777"/>
    </source>
</evidence>
<feature type="transmembrane region" description="Helical" evidence="4">
    <location>
        <begin position="114"/>
        <end position="134"/>
    </location>
</feature>
<evidence type="ECO:0000256" key="1">
    <source>
        <dbReference type="ARBA" id="ARBA00022553"/>
    </source>
</evidence>
<dbReference type="EMBL" id="JADCKL010000007">
    <property type="protein sequence ID" value="MBE5063579.1"/>
    <property type="molecule type" value="Genomic_DNA"/>
</dbReference>
<keyword evidence="4" id="KW-1133">Transmembrane helix</keyword>
<organism evidence="7 8">
    <name type="scientific">Claveliimonas monacensis</name>
    <dbReference type="NCBI Taxonomy" id="2779351"/>
    <lineage>
        <taxon>Bacteria</taxon>
        <taxon>Bacillati</taxon>
        <taxon>Bacillota</taxon>
        <taxon>Clostridia</taxon>
        <taxon>Lachnospirales</taxon>
        <taxon>Lachnospiraceae</taxon>
        <taxon>Claveliimonas</taxon>
    </lineage>
</organism>
<dbReference type="InterPro" id="IPR039506">
    <property type="entry name" value="SPOB_a"/>
</dbReference>
<keyword evidence="2" id="KW-0808">Transferase</keyword>
<feature type="transmembrane region" description="Helical" evidence="4">
    <location>
        <begin position="30"/>
        <end position="46"/>
    </location>
</feature>
<evidence type="ECO:0000313" key="7">
    <source>
        <dbReference type="EMBL" id="MBE5063579.1"/>
    </source>
</evidence>
<keyword evidence="1" id="KW-0597">Phosphoprotein</keyword>
<dbReference type="Pfam" id="PF14501">
    <property type="entry name" value="HATPase_c_5"/>
    <property type="match status" value="1"/>
</dbReference>
<feature type="transmembrane region" description="Helical" evidence="4">
    <location>
        <begin position="81"/>
        <end position="102"/>
    </location>
</feature>
<dbReference type="Gene3D" id="1.10.287.130">
    <property type="match status" value="1"/>
</dbReference>
<gene>
    <name evidence="7" type="ORF">INF30_09925</name>
</gene>
<dbReference type="InterPro" id="IPR032834">
    <property type="entry name" value="NatK-like_C"/>
</dbReference>
<keyword evidence="8" id="KW-1185">Reference proteome</keyword>
<dbReference type="Pfam" id="PF14689">
    <property type="entry name" value="SPOB_a"/>
    <property type="match status" value="1"/>
</dbReference>
<proteinExistence type="predicted"/>
<comment type="caution">
    <text evidence="7">The sequence shown here is derived from an EMBL/GenBank/DDBJ whole genome shotgun (WGS) entry which is preliminary data.</text>
</comment>
<dbReference type="PANTHER" id="PTHR40448">
    <property type="entry name" value="TWO-COMPONENT SENSOR HISTIDINE KINASE"/>
    <property type="match status" value="1"/>
</dbReference>
<dbReference type="Gene3D" id="3.30.565.10">
    <property type="entry name" value="Histidine kinase-like ATPase, C-terminal domain"/>
    <property type="match status" value="1"/>
</dbReference>
<sequence>MLIADYALLGLGGAVSCFAALRWERERAGRSLVLSFIGGAVCGLAWCLDAGIRLGSVACLLFLASYMAVLLRHGAEQEKSLVDILAAVSLSCGCFGMLRVVAEALLGISYLSPFFRVMLALMAFLGVCAGLAYLSREFPEEGWQQYFCKEGTQDGDRPGRRALLFAAFGLCLSLPVLGKCSLPTAALALFAFFGGLRLFCLVAAASRERESLRTEKQYRDDMQTYMSVVRSQRHDYNFHVQTLHGLLLRKDYEACEKYLEELLQDSVAMNRLLPLKDAAVSALILSFQSRAQQEGIRLEITVENDLSQIATNVYETNKIIGNLLQNALDETERLPDRSFGIHLTILKRGEFCIINVANMTRQGDPMASYQAGASSKSGHEGIGIASIQALAARYGGVVYSRMEGQVIHFVAKIPLRLVKEAS</sequence>
<feature type="transmembrane region" description="Helical" evidence="4">
    <location>
        <begin position="6"/>
        <end position="23"/>
    </location>
</feature>
<feature type="transmembrane region" description="Helical" evidence="4">
    <location>
        <begin position="52"/>
        <end position="69"/>
    </location>
</feature>
<evidence type="ECO:0000259" key="6">
    <source>
        <dbReference type="Pfam" id="PF14689"/>
    </source>
</evidence>
<evidence type="ECO:0000256" key="2">
    <source>
        <dbReference type="ARBA" id="ARBA00022679"/>
    </source>
</evidence>
<name>A0ABR9RKU7_9FIRM</name>